<dbReference type="NCBIfam" id="TIGR00499">
    <property type="entry name" value="lysS_bact"/>
    <property type="match status" value="1"/>
</dbReference>
<evidence type="ECO:0000256" key="2">
    <source>
        <dbReference type="ARBA" id="ARBA00022598"/>
    </source>
</evidence>
<evidence type="ECO:0000256" key="6">
    <source>
        <dbReference type="ARBA" id="ARBA00022917"/>
    </source>
</evidence>
<keyword evidence="7 9" id="KW-0030">Aminoacyl-tRNA synthetase</keyword>
<comment type="subcellular location">
    <subcellularLocation>
        <location evidence="9">Cytoplasm</location>
    </subcellularLocation>
</comment>
<evidence type="ECO:0000259" key="11">
    <source>
        <dbReference type="PROSITE" id="PS50862"/>
    </source>
</evidence>
<dbReference type="GO" id="GO:0005829">
    <property type="term" value="C:cytosol"/>
    <property type="evidence" value="ECO:0007669"/>
    <property type="project" value="TreeGrafter"/>
</dbReference>
<dbReference type="GO" id="GO:0004824">
    <property type="term" value="F:lysine-tRNA ligase activity"/>
    <property type="evidence" value="ECO:0007669"/>
    <property type="project" value="UniProtKB-UniRule"/>
</dbReference>
<keyword evidence="9 10" id="KW-0460">Magnesium</keyword>
<comment type="subunit">
    <text evidence="9">Homodimer.</text>
</comment>
<dbReference type="PATRIC" id="fig|29290.4.peg.1145"/>
<dbReference type="CDD" id="cd04322">
    <property type="entry name" value="LysRS_N"/>
    <property type="match status" value="1"/>
</dbReference>
<keyword evidence="13" id="KW-1185">Reference proteome</keyword>
<dbReference type="InterPro" id="IPR018149">
    <property type="entry name" value="Lys-tRNA-synth_II_C"/>
</dbReference>
<dbReference type="GO" id="GO:0006430">
    <property type="term" value="P:lysyl-tRNA aminoacylation"/>
    <property type="evidence" value="ECO:0007669"/>
    <property type="project" value="UniProtKB-UniRule"/>
</dbReference>
<evidence type="ECO:0000256" key="10">
    <source>
        <dbReference type="RuleBase" id="RU000336"/>
    </source>
</evidence>
<organism evidence="12 13">
    <name type="scientific">Candidatus Magnetobacterium bavaricum</name>
    <dbReference type="NCBI Taxonomy" id="29290"/>
    <lineage>
        <taxon>Bacteria</taxon>
        <taxon>Pseudomonadati</taxon>
        <taxon>Nitrospirota</taxon>
        <taxon>Thermodesulfovibrionia</taxon>
        <taxon>Thermodesulfovibrionales</taxon>
        <taxon>Candidatus Magnetobacteriaceae</taxon>
        <taxon>Candidatus Magnetobacterium</taxon>
    </lineage>
</organism>
<comment type="catalytic activity">
    <reaction evidence="8 9 10">
        <text>tRNA(Lys) + L-lysine + ATP = L-lysyl-tRNA(Lys) + AMP + diphosphate</text>
        <dbReference type="Rhea" id="RHEA:20792"/>
        <dbReference type="Rhea" id="RHEA-COMP:9696"/>
        <dbReference type="Rhea" id="RHEA-COMP:9697"/>
        <dbReference type="ChEBI" id="CHEBI:30616"/>
        <dbReference type="ChEBI" id="CHEBI:32551"/>
        <dbReference type="ChEBI" id="CHEBI:33019"/>
        <dbReference type="ChEBI" id="CHEBI:78442"/>
        <dbReference type="ChEBI" id="CHEBI:78529"/>
        <dbReference type="ChEBI" id="CHEBI:456215"/>
        <dbReference type="EC" id="6.1.1.6"/>
    </reaction>
</comment>
<comment type="similarity">
    <text evidence="1 9">Belongs to the class-II aminoacyl-tRNA synthetase family.</text>
</comment>
<evidence type="ECO:0000256" key="3">
    <source>
        <dbReference type="ARBA" id="ARBA00022723"/>
    </source>
</evidence>
<evidence type="ECO:0000256" key="5">
    <source>
        <dbReference type="ARBA" id="ARBA00022840"/>
    </source>
</evidence>
<dbReference type="SUPFAM" id="SSF55681">
    <property type="entry name" value="Class II aaRS and biotin synthetases"/>
    <property type="match status" value="1"/>
</dbReference>
<dbReference type="InterPro" id="IPR004364">
    <property type="entry name" value="Aa-tRNA-synt_II"/>
</dbReference>
<evidence type="ECO:0000256" key="1">
    <source>
        <dbReference type="ARBA" id="ARBA00008226"/>
    </source>
</evidence>
<keyword evidence="5 9" id="KW-0067">ATP-binding</keyword>
<accession>A0A0F3GYM5</accession>
<dbReference type="FunFam" id="2.40.50.140:FF:000024">
    <property type="entry name" value="Lysine--tRNA ligase"/>
    <property type="match status" value="1"/>
</dbReference>
<dbReference type="SUPFAM" id="SSF50249">
    <property type="entry name" value="Nucleic acid-binding proteins"/>
    <property type="match status" value="1"/>
</dbReference>
<keyword evidence="2 9" id="KW-0436">Ligase</keyword>
<gene>
    <name evidence="9" type="primary">lysS</name>
    <name evidence="12" type="ORF">MBAV_000863</name>
</gene>
<dbReference type="InterPro" id="IPR012340">
    <property type="entry name" value="NA-bd_OB-fold"/>
</dbReference>
<keyword evidence="9" id="KW-0963">Cytoplasm</keyword>
<dbReference type="NCBIfam" id="NF001756">
    <property type="entry name" value="PRK00484.1"/>
    <property type="match status" value="1"/>
</dbReference>
<feature type="binding site" evidence="9">
    <location>
        <position position="419"/>
    </location>
    <ligand>
        <name>Mg(2+)</name>
        <dbReference type="ChEBI" id="CHEBI:18420"/>
        <label>2</label>
    </ligand>
</feature>
<dbReference type="EMBL" id="LACI01000388">
    <property type="protein sequence ID" value="KJU86942.1"/>
    <property type="molecule type" value="Genomic_DNA"/>
</dbReference>
<evidence type="ECO:0000256" key="7">
    <source>
        <dbReference type="ARBA" id="ARBA00023146"/>
    </source>
</evidence>
<keyword evidence="6 9" id="KW-0648">Protein biosynthesis</keyword>
<dbReference type="PANTHER" id="PTHR42918">
    <property type="entry name" value="LYSYL-TRNA SYNTHETASE"/>
    <property type="match status" value="1"/>
</dbReference>
<evidence type="ECO:0000256" key="4">
    <source>
        <dbReference type="ARBA" id="ARBA00022741"/>
    </source>
</evidence>
<evidence type="ECO:0000313" key="12">
    <source>
        <dbReference type="EMBL" id="KJU86942.1"/>
    </source>
</evidence>
<dbReference type="Gene3D" id="3.30.930.10">
    <property type="entry name" value="Bira Bifunctional Protein, Domain 2"/>
    <property type="match status" value="1"/>
</dbReference>
<dbReference type="InterPro" id="IPR004365">
    <property type="entry name" value="NA-bd_OB_tRNA"/>
</dbReference>
<keyword evidence="4 9" id="KW-0547">Nucleotide-binding</keyword>
<dbReference type="GO" id="GO:0005524">
    <property type="term" value="F:ATP binding"/>
    <property type="evidence" value="ECO:0007669"/>
    <property type="project" value="UniProtKB-UniRule"/>
</dbReference>
<comment type="cofactor">
    <cofactor evidence="9 10">
        <name>Mg(2+)</name>
        <dbReference type="ChEBI" id="CHEBI:18420"/>
    </cofactor>
    <text evidence="9 10">Binds 3 Mg(2+) ions per subunit.</text>
</comment>
<dbReference type="Gene3D" id="2.40.50.140">
    <property type="entry name" value="Nucleic acid-binding proteins"/>
    <property type="match status" value="1"/>
</dbReference>
<keyword evidence="3 9" id="KW-0479">Metal-binding</keyword>
<sequence length="503" mass="58079">MSTEHSEEGKAQEVNELIEQRKRKLQDLREMGLDPYNQEFQATDHAAELLERYADVTGAQLEKDTVRCSVAGRVVAYRNFGKASFAQIQDSSGKKIQIYLARDILKDMFAVLKKLDIGDIIGVSGRLFRTRTDELTIEVDEFKILAKALRPLPEKWHGLKDVELRYRQRYLDLIVNPEVRTTFALRSKTIKAFRDFFEAKGFIEVETPMMHPLPGGAAAKPFKTYHNALGIELFLRIAPELYLKRLIVGGYERVFEINRNFRNEGISTKHNPEFTMIEFYIAYKDYHYLMSFTEELLCYVAMQAIGTLQFKYGQYDIDLTPPWKRVAFLDSFRDAGVTDEAMRDTDGVIKWAKDNGIDIPKGASYAMALDEIFKERIEPNLIQPTFIIDYPVELSPLAKRKKDNPNLTDRFELFMTAREMANAFSELNDPIDQRGRFNDQLIARQKGDEEAHIMDEDFLRALEFAMPPTAGEGIGIDRFVMLLTNSQSIRDVILFPQLKLQQW</sequence>
<dbReference type="InterPro" id="IPR044136">
    <property type="entry name" value="Lys-tRNA-ligase_II_N"/>
</dbReference>
<dbReference type="GO" id="GO:0000049">
    <property type="term" value="F:tRNA binding"/>
    <property type="evidence" value="ECO:0007669"/>
    <property type="project" value="TreeGrafter"/>
</dbReference>
<name>A0A0F3GYM5_9BACT</name>
<dbReference type="Pfam" id="PF00152">
    <property type="entry name" value="tRNA-synt_2"/>
    <property type="match status" value="1"/>
</dbReference>
<reference evidence="12 13" key="1">
    <citation type="submission" date="2015-02" db="EMBL/GenBank/DDBJ databases">
        <title>Single-cell genomics of uncultivated deep-branching MTB reveals a conserved set of magnetosome genes.</title>
        <authorList>
            <person name="Kolinko S."/>
            <person name="Richter M."/>
            <person name="Glockner F.O."/>
            <person name="Brachmann A."/>
            <person name="Schuler D."/>
        </authorList>
    </citation>
    <scope>NUCLEOTIDE SEQUENCE [LARGE SCALE GENOMIC DNA]</scope>
    <source>
        <strain evidence="12">TM-1</strain>
    </source>
</reference>
<feature type="binding site" evidence="9">
    <location>
        <position position="412"/>
    </location>
    <ligand>
        <name>Mg(2+)</name>
        <dbReference type="ChEBI" id="CHEBI:18420"/>
        <label>1</label>
    </ligand>
</feature>
<protein>
    <recommendedName>
        <fullName evidence="9">Lysine--tRNA ligase</fullName>
        <ecNumber evidence="9">6.1.1.6</ecNumber>
    </recommendedName>
    <alternativeName>
        <fullName evidence="9">Lysyl-tRNA synthetase</fullName>
        <shortName evidence="9">LysRS</shortName>
    </alternativeName>
</protein>
<evidence type="ECO:0000256" key="9">
    <source>
        <dbReference type="HAMAP-Rule" id="MF_00252"/>
    </source>
</evidence>
<dbReference type="CDD" id="cd00775">
    <property type="entry name" value="LysRS_core"/>
    <property type="match status" value="1"/>
</dbReference>
<evidence type="ECO:0000313" key="13">
    <source>
        <dbReference type="Proteomes" id="UP000033423"/>
    </source>
</evidence>
<feature type="domain" description="Aminoacyl-transfer RNA synthetases class-II family profile" evidence="11">
    <location>
        <begin position="183"/>
        <end position="496"/>
    </location>
</feature>
<dbReference type="EC" id="6.1.1.6" evidence="9"/>
<dbReference type="PANTHER" id="PTHR42918:SF15">
    <property type="entry name" value="LYSINE--TRNA LIGASE, CHLOROPLASTIC_MITOCHONDRIAL"/>
    <property type="match status" value="1"/>
</dbReference>
<dbReference type="Proteomes" id="UP000033423">
    <property type="component" value="Unassembled WGS sequence"/>
</dbReference>
<evidence type="ECO:0000256" key="8">
    <source>
        <dbReference type="ARBA" id="ARBA00048573"/>
    </source>
</evidence>
<dbReference type="InterPro" id="IPR006195">
    <property type="entry name" value="aa-tRNA-synth_II"/>
</dbReference>
<dbReference type="InterPro" id="IPR045864">
    <property type="entry name" value="aa-tRNA-synth_II/BPL/LPL"/>
</dbReference>
<comment type="caution">
    <text evidence="12">The sequence shown here is derived from an EMBL/GenBank/DDBJ whole genome shotgun (WGS) entry which is preliminary data.</text>
</comment>
<dbReference type="PROSITE" id="PS50862">
    <property type="entry name" value="AA_TRNA_LIGASE_II"/>
    <property type="match status" value="1"/>
</dbReference>
<dbReference type="InterPro" id="IPR002313">
    <property type="entry name" value="Lys-tRNA-ligase_II"/>
</dbReference>
<dbReference type="AlphaFoldDB" id="A0A0F3GYM5"/>
<feature type="binding site" evidence="9">
    <location>
        <position position="419"/>
    </location>
    <ligand>
        <name>Mg(2+)</name>
        <dbReference type="ChEBI" id="CHEBI:18420"/>
        <label>1</label>
    </ligand>
</feature>
<proteinExistence type="inferred from homology"/>
<dbReference type="GO" id="GO:0000287">
    <property type="term" value="F:magnesium ion binding"/>
    <property type="evidence" value="ECO:0007669"/>
    <property type="project" value="UniProtKB-UniRule"/>
</dbReference>
<dbReference type="HAMAP" id="MF_00252">
    <property type="entry name" value="Lys_tRNA_synth_class2"/>
    <property type="match status" value="1"/>
</dbReference>
<dbReference type="PRINTS" id="PR00982">
    <property type="entry name" value="TRNASYNTHLYS"/>
</dbReference>
<dbReference type="Pfam" id="PF01336">
    <property type="entry name" value="tRNA_anti-codon"/>
    <property type="match status" value="1"/>
</dbReference>